<evidence type="ECO:0000256" key="3">
    <source>
        <dbReference type="ARBA" id="ARBA00022723"/>
    </source>
</evidence>
<evidence type="ECO:0008006" key="10">
    <source>
        <dbReference type="Google" id="ProtNLM"/>
    </source>
</evidence>
<dbReference type="InterPro" id="IPR036396">
    <property type="entry name" value="Cyt_P450_sf"/>
</dbReference>
<keyword evidence="9" id="KW-1185">Reference proteome</keyword>
<evidence type="ECO:0000256" key="1">
    <source>
        <dbReference type="ARBA" id="ARBA00001971"/>
    </source>
</evidence>
<dbReference type="InterPro" id="IPR017972">
    <property type="entry name" value="Cyt_P450_CS"/>
</dbReference>
<evidence type="ECO:0000256" key="4">
    <source>
        <dbReference type="ARBA" id="ARBA00023004"/>
    </source>
</evidence>
<dbReference type="CDD" id="cd11040">
    <property type="entry name" value="CYP7_CYP8-like"/>
    <property type="match status" value="1"/>
</dbReference>
<dbReference type="Proteomes" id="UP000027238">
    <property type="component" value="Unassembled WGS sequence"/>
</dbReference>
<dbReference type="GO" id="GO:0004497">
    <property type="term" value="F:monooxygenase activity"/>
    <property type="evidence" value="ECO:0007669"/>
    <property type="project" value="UniProtKB-KW"/>
</dbReference>
<dbReference type="STRING" id="1173701.A0A066X6J2"/>
<dbReference type="OMA" id="WSEVVQM"/>
<protein>
    <recommendedName>
        <fullName evidence="10">Prostacyclin synthase</fullName>
    </recommendedName>
</protein>
<dbReference type="PROSITE" id="PS00086">
    <property type="entry name" value="CYTOCHROME_P450"/>
    <property type="match status" value="1"/>
</dbReference>
<evidence type="ECO:0000256" key="2">
    <source>
        <dbReference type="ARBA" id="ARBA00010617"/>
    </source>
</evidence>
<dbReference type="PRINTS" id="PR00465">
    <property type="entry name" value="EP450IV"/>
</dbReference>
<accession>A0A066X6J2</accession>
<evidence type="ECO:0000256" key="5">
    <source>
        <dbReference type="ARBA" id="ARBA00023033"/>
    </source>
</evidence>
<feature type="binding site" description="axial binding residue" evidence="6">
    <location>
        <position position="459"/>
    </location>
    <ligand>
        <name>heme</name>
        <dbReference type="ChEBI" id="CHEBI:30413"/>
    </ligand>
    <ligandPart>
        <name>Fe</name>
        <dbReference type="ChEBI" id="CHEBI:18248"/>
    </ligandPart>
</feature>
<dbReference type="GO" id="GO:0020037">
    <property type="term" value="F:heme binding"/>
    <property type="evidence" value="ECO:0007669"/>
    <property type="project" value="InterPro"/>
</dbReference>
<dbReference type="eggNOG" id="KOG0684">
    <property type="taxonomic scope" value="Eukaryota"/>
</dbReference>
<dbReference type="InterPro" id="IPR002403">
    <property type="entry name" value="Cyt_P450_E_grp-IV"/>
</dbReference>
<dbReference type="EMBL" id="JMSE01001099">
    <property type="protein sequence ID" value="KDN64743.1"/>
    <property type="molecule type" value="Genomic_DNA"/>
</dbReference>
<keyword evidence="7" id="KW-0560">Oxidoreductase</keyword>
<proteinExistence type="inferred from homology"/>
<keyword evidence="3 6" id="KW-0479">Metal-binding</keyword>
<keyword evidence="5 7" id="KW-0503">Monooxygenase</keyword>
<comment type="caution">
    <text evidence="8">The sequence shown here is derived from an EMBL/GenBank/DDBJ whole genome shotgun (WGS) entry which is preliminary data.</text>
</comment>
<comment type="similarity">
    <text evidence="2 7">Belongs to the cytochrome P450 family.</text>
</comment>
<evidence type="ECO:0000256" key="6">
    <source>
        <dbReference type="PIRSR" id="PIRSR602403-1"/>
    </source>
</evidence>
<name>A0A066X6J2_COLSU</name>
<dbReference type="HOGENOM" id="CLU_018012_4_2_1"/>
<comment type="cofactor">
    <cofactor evidence="1 6">
        <name>heme</name>
        <dbReference type="ChEBI" id="CHEBI:30413"/>
    </cofactor>
</comment>
<dbReference type="Pfam" id="PF00067">
    <property type="entry name" value="p450"/>
    <property type="match status" value="1"/>
</dbReference>
<keyword evidence="4 6" id="KW-0408">Iron</keyword>
<dbReference type="InterPro" id="IPR001128">
    <property type="entry name" value="Cyt_P450"/>
</dbReference>
<dbReference type="OrthoDB" id="1470350at2759"/>
<evidence type="ECO:0000256" key="7">
    <source>
        <dbReference type="RuleBase" id="RU000461"/>
    </source>
</evidence>
<dbReference type="InterPro" id="IPR053007">
    <property type="entry name" value="CYP450_monoxygenase_sec-met"/>
</dbReference>
<sequence length="540" mass="59799">MGGGIGNMAGNGTGILSFLAGDMHKPASLYATIAMLLAFAMLLHRFSSPEMDKREPPPMKPRIPIIGHLLGMIWHQSGYFKTLENRNMAIATLPILNGKIYGIWDPTLVQSVFRNRHLSFEPFAVEFAQRELGFSNAVLKTVQESTLVPEFFEGIHQSMAAHNLHRMNANALAYVSDALDDVCKGSEAYEATSLFIWMRDLMTMATAEALYGPHNPLRKDSSLMDDLWAFDADLPVLMLGVVPSITAKKCYNARKRLQAALADYYGNHRDYHEDASQIVKNRAAVLRKHGMPGEQVGVFEVALMHVATSNTIPTLFWFMAYIFSRPELVARLRDEVLPVIQHSGSGDVTIDIGTLDERCPLLVSCYRESIRMSSQGMGNRKVMEDTTITDGNGRSYLLKKGCNLQMSSQVIHRLEKSWGPDSSEFVPERFMANSSKADAESEKLKRASFIPFGGGRHLCPGRNFAFAENLGFVASLLAGFDVLTLNENMEQTTSVPEPAACPMTSAAVKPVDDGAGFGVRVRKREGWENVKWRYISGSSA</sequence>
<dbReference type="GO" id="GO:0005506">
    <property type="term" value="F:iron ion binding"/>
    <property type="evidence" value="ECO:0007669"/>
    <property type="project" value="InterPro"/>
</dbReference>
<evidence type="ECO:0000313" key="8">
    <source>
        <dbReference type="EMBL" id="KDN64743.1"/>
    </source>
</evidence>
<keyword evidence="6 7" id="KW-0349">Heme</keyword>
<dbReference type="PANTHER" id="PTHR47582">
    <property type="entry name" value="P450, PUTATIVE (EUROFUNG)-RELATED"/>
    <property type="match status" value="1"/>
</dbReference>
<gene>
    <name evidence="8" type="ORF">CSUB01_10700</name>
</gene>
<organism evidence="8 9">
    <name type="scientific">Colletotrichum sublineola</name>
    <name type="common">Sorghum anthracnose fungus</name>
    <dbReference type="NCBI Taxonomy" id="1173701"/>
    <lineage>
        <taxon>Eukaryota</taxon>
        <taxon>Fungi</taxon>
        <taxon>Dikarya</taxon>
        <taxon>Ascomycota</taxon>
        <taxon>Pezizomycotina</taxon>
        <taxon>Sordariomycetes</taxon>
        <taxon>Hypocreomycetidae</taxon>
        <taxon>Glomerellales</taxon>
        <taxon>Glomerellaceae</taxon>
        <taxon>Colletotrichum</taxon>
        <taxon>Colletotrichum graminicola species complex</taxon>
    </lineage>
</organism>
<dbReference type="PANTHER" id="PTHR47582:SF1">
    <property type="entry name" value="P450, PUTATIVE (EUROFUNG)-RELATED"/>
    <property type="match status" value="1"/>
</dbReference>
<dbReference type="Gene3D" id="1.10.630.10">
    <property type="entry name" value="Cytochrome P450"/>
    <property type="match status" value="1"/>
</dbReference>
<reference evidence="9" key="1">
    <citation type="journal article" date="2014" name="Genome Announc.">
        <title>Draft genome sequence of Colletotrichum sublineola, a destructive pathogen of cultivated sorghum.</title>
        <authorList>
            <person name="Baroncelli R."/>
            <person name="Sanz-Martin J.M."/>
            <person name="Rech G.E."/>
            <person name="Sukno S.A."/>
            <person name="Thon M.R."/>
        </authorList>
    </citation>
    <scope>NUCLEOTIDE SEQUENCE [LARGE SCALE GENOMIC DNA]</scope>
    <source>
        <strain evidence="9">TX430BB</strain>
    </source>
</reference>
<dbReference type="SUPFAM" id="SSF48264">
    <property type="entry name" value="Cytochrome P450"/>
    <property type="match status" value="1"/>
</dbReference>
<dbReference type="GO" id="GO:0016705">
    <property type="term" value="F:oxidoreductase activity, acting on paired donors, with incorporation or reduction of molecular oxygen"/>
    <property type="evidence" value="ECO:0007669"/>
    <property type="project" value="InterPro"/>
</dbReference>
<evidence type="ECO:0000313" key="9">
    <source>
        <dbReference type="Proteomes" id="UP000027238"/>
    </source>
</evidence>
<dbReference type="AlphaFoldDB" id="A0A066X6J2"/>